<dbReference type="EMBL" id="KE124819">
    <property type="protein sequence ID" value="EPB78157.1"/>
    <property type="molecule type" value="Genomic_DNA"/>
</dbReference>
<keyword evidence="2" id="KW-1185">Reference proteome</keyword>
<name>A0A0D6MBZ3_9BILA</name>
<proteinExistence type="predicted"/>
<organism evidence="1 2">
    <name type="scientific">Ancylostoma ceylanicum</name>
    <dbReference type="NCBI Taxonomy" id="53326"/>
    <lineage>
        <taxon>Eukaryota</taxon>
        <taxon>Metazoa</taxon>
        <taxon>Ecdysozoa</taxon>
        <taxon>Nematoda</taxon>
        <taxon>Chromadorea</taxon>
        <taxon>Rhabditida</taxon>
        <taxon>Rhabditina</taxon>
        <taxon>Rhabditomorpha</taxon>
        <taxon>Strongyloidea</taxon>
        <taxon>Ancylostomatidae</taxon>
        <taxon>Ancylostomatinae</taxon>
        <taxon>Ancylostoma</taxon>
    </lineage>
</organism>
<evidence type="ECO:0000313" key="2">
    <source>
        <dbReference type="Proteomes" id="UP000054495"/>
    </source>
</evidence>
<gene>
    <name evidence="1" type="ORF">ANCCEY_02797</name>
</gene>
<dbReference type="AlphaFoldDB" id="A0A0D6MBZ3"/>
<accession>A0A0D6MBZ3</accession>
<reference evidence="1 2" key="1">
    <citation type="submission" date="2013-05" db="EMBL/GenBank/DDBJ databases">
        <title>Draft genome of the parasitic nematode Anyclostoma ceylanicum.</title>
        <authorList>
            <person name="Mitreva M."/>
        </authorList>
    </citation>
    <scope>NUCLEOTIDE SEQUENCE [LARGE SCALE GENOMIC DNA]</scope>
</reference>
<protein>
    <submittedName>
        <fullName evidence="1">Uncharacterized protein</fullName>
    </submittedName>
</protein>
<dbReference type="Proteomes" id="UP000054495">
    <property type="component" value="Unassembled WGS sequence"/>
</dbReference>
<evidence type="ECO:0000313" key="1">
    <source>
        <dbReference type="EMBL" id="EPB78157.1"/>
    </source>
</evidence>
<sequence length="246" mass="27433">MIHAHRRDDDGSLWPAAGRGVRRAAFSDTSPPGFTNADDLKTPETLAKCVETLLKLWLSKLAAGSIHHSAIIWRPAGNHTFRDEFIAKQRAIPRRLLALPRALRVMNPDEVIMVFILSLIFANFAICKAETEYAALIGTRKHLSGCNAKRCGSAVLRDERPRGPLNKRDGPNQARNVVDDPSRQWWVADGRFGFARPFYGLRIAPILPEDSGIYRCRLETDPLFALTMSTAHVELAAPRPKKSPYG</sequence>